<dbReference type="EMBL" id="SRLO01000020">
    <property type="protein sequence ID" value="TNN85659.1"/>
    <property type="molecule type" value="Genomic_DNA"/>
</dbReference>
<reference evidence="2 3" key="1">
    <citation type="submission" date="2019-03" db="EMBL/GenBank/DDBJ databases">
        <title>First draft genome of Liparis tanakae, snailfish: a comprehensive survey of snailfish specific genes.</title>
        <authorList>
            <person name="Kim W."/>
            <person name="Song I."/>
            <person name="Jeong J.-H."/>
            <person name="Kim D."/>
            <person name="Kim S."/>
            <person name="Ryu S."/>
            <person name="Song J.Y."/>
            <person name="Lee S.K."/>
        </authorList>
    </citation>
    <scope>NUCLEOTIDE SEQUENCE [LARGE SCALE GENOMIC DNA]</scope>
    <source>
        <tissue evidence="2">Muscle</tissue>
    </source>
</reference>
<gene>
    <name evidence="2" type="ORF">EYF80_004292</name>
</gene>
<keyword evidence="3" id="KW-1185">Reference proteome</keyword>
<evidence type="ECO:0000313" key="2">
    <source>
        <dbReference type="EMBL" id="TNN85659.1"/>
    </source>
</evidence>
<protein>
    <submittedName>
        <fullName evidence="2">Uncharacterized protein</fullName>
    </submittedName>
</protein>
<proteinExistence type="predicted"/>
<sequence length="81" mass="8653">MVTIGRPGISRGDRGQHLAVHVSAVVALPLLQPVEVAGAEQRVVPQDPEEEEEESFISIGKTRRHHTKHASAPLSVGGEVT</sequence>
<name>A0A4Z2J630_9TELE</name>
<dbReference type="Proteomes" id="UP000314294">
    <property type="component" value="Unassembled WGS sequence"/>
</dbReference>
<dbReference type="AlphaFoldDB" id="A0A4Z2J630"/>
<feature type="region of interest" description="Disordered" evidence="1">
    <location>
        <begin position="41"/>
        <end position="81"/>
    </location>
</feature>
<accession>A0A4Z2J630</accession>
<organism evidence="2 3">
    <name type="scientific">Liparis tanakae</name>
    <name type="common">Tanaka's snailfish</name>
    <dbReference type="NCBI Taxonomy" id="230148"/>
    <lineage>
        <taxon>Eukaryota</taxon>
        <taxon>Metazoa</taxon>
        <taxon>Chordata</taxon>
        <taxon>Craniata</taxon>
        <taxon>Vertebrata</taxon>
        <taxon>Euteleostomi</taxon>
        <taxon>Actinopterygii</taxon>
        <taxon>Neopterygii</taxon>
        <taxon>Teleostei</taxon>
        <taxon>Neoteleostei</taxon>
        <taxon>Acanthomorphata</taxon>
        <taxon>Eupercaria</taxon>
        <taxon>Perciformes</taxon>
        <taxon>Cottioidei</taxon>
        <taxon>Cottales</taxon>
        <taxon>Liparidae</taxon>
        <taxon>Liparis</taxon>
    </lineage>
</organism>
<evidence type="ECO:0000313" key="3">
    <source>
        <dbReference type="Proteomes" id="UP000314294"/>
    </source>
</evidence>
<comment type="caution">
    <text evidence="2">The sequence shown here is derived from an EMBL/GenBank/DDBJ whole genome shotgun (WGS) entry which is preliminary data.</text>
</comment>
<evidence type="ECO:0000256" key="1">
    <source>
        <dbReference type="SAM" id="MobiDB-lite"/>
    </source>
</evidence>